<dbReference type="PROSITE" id="PS50885">
    <property type="entry name" value="HAMP"/>
    <property type="match status" value="1"/>
</dbReference>
<dbReference type="RefSeq" id="WP_420905341.1">
    <property type="nucleotide sequence ID" value="NZ_BAAFGK010000004.1"/>
</dbReference>
<evidence type="ECO:0000259" key="6">
    <source>
        <dbReference type="PROSITE" id="PS50111"/>
    </source>
</evidence>
<dbReference type="PANTHER" id="PTHR43531">
    <property type="entry name" value="PROTEIN ICFG"/>
    <property type="match status" value="1"/>
</dbReference>
<dbReference type="Proteomes" id="UP001628193">
    <property type="component" value="Unassembled WGS sequence"/>
</dbReference>
<keyword evidence="9" id="KW-1185">Reference proteome</keyword>
<comment type="caution">
    <text evidence="8">The sequence shown here is derived from an EMBL/GenBank/DDBJ whole genome shotgun (WGS) entry which is preliminary data.</text>
</comment>
<dbReference type="InterPro" id="IPR004089">
    <property type="entry name" value="MCPsignal_dom"/>
</dbReference>
<gene>
    <name evidence="8" type="ORF">SIID45300_01981</name>
</gene>
<keyword evidence="5" id="KW-0472">Membrane</keyword>
<reference evidence="8 9" key="1">
    <citation type="submission" date="2024-09" db="EMBL/GenBank/DDBJ databases">
        <title>Draft genome sequence of Candidatus Magnetaquicoccaceae bacterium FCR-1.</title>
        <authorList>
            <person name="Shimoshige H."/>
            <person name="Shimamura S."/>
            <person name="Taoka A."/>
            <person name="Kobayashi H."/>
            <person name="Maekawa T."/>
        </authorList>
    </citation>
    <scope>NUCLEOTIDE SEQUENCE [LARGE SCALE GENOMIC DNA]</scope>
    <source>
        <strain evidence="8 9">FCR-1</strain>
    </source>
</reference>
<dbReference type="EMBL" id="BAAFGK010000004">
    <property type="protein sequence ID" value="GAB0057649.1"/>
    <property type="molecule type" value="Genomic_DNA"/>
</dbReference>
<accession>A0ABQ0C9T5</accession>
<evidence type="ECO:0000256" key="2">
    <source>
        <dbReference type="ARBA" id="ARBA00029447"/>
    </source>
</evidence>
<dbReference type="PROSITE" id="PS50111">
    <property type="entry name" value="CHEMOTAXIS_TRANSDUC_2"/>
    <property type="match status" value="1"/>
</dbReference>
<dbReference type="Gene3D" id="1.20.120.30">
    <property type="entry name" value="Aspartate receptor, ligand-binding domain"/>
    <property type="match status" value="2"/>
</dbReference>
<dbReference type="InterPro" id="IPR004090">
    <property type="entry name" value="Chemotax_Me-accpt_rcpt"/>
</dbReference>
<dbReference type="Pfam" id="PF00672">
    <property type="entry name" value="HAMP"/>
    <property type="match status" value="1"/>
</dbReference>
<evidence type="ECO:0008006" key="10">
    <source>
        <dbReference type="Google" id="ProtNLM"/>
    </source>
</evidence>
<keyword evidence="5" id="KW-1133">Transmembrane helix</keyword>
<dbReference type="Pfam" id="PF13682">
    <property type="entry name" value="CZB"/>
    <property type="match status" value="2"/>
</dbReference>
<evidence type="ECO:0000256" key="3">
    <source>
        <dbReference type="PROSITE-ProRule" id="PRU00284"/>
    </source>
</evidence>
<organism evidence="8 9">
    <name type="scientific">Candidatus Magnetaquiglobus chichijimensis</name>
    <dbReference type="NCBI Taxonomy" id="3141448"/>
    <lineage>
        <taxon>Bacteria</taxon>
        <taxon>Pseudomonadati</taxon>
        <taxon>Pseudomonadota</taxon>
        <taxon>Magnetococcia</taxon>
        <taxon>Magnetococcales</taxon>
        <taxon>Candidatus Magnetaquicoccaceae</taxon>
        <taxon>Candidatus Magnetaquiglobus</taxon>
    </lineage>
</organism>
<dbReference type="Gene3D" id="1.10.287.950">
    <property type="entry name" value="Methyl-accepting chemotaxis protein"/>
    <property type="match status" value="1"/>
</dbReference>
<dbReference type="SMART" id="SM00283">
    <property type="entry name" value="MA"/>
    <property type="match status" value="1"/>
</dbReference>
<dbReference type="PANTHER" id="PTHR43531:SF11">
    <property type="entry name" value="METHYL-ACCEPTING CHEMOTAXIS PROTEIN 3"/>
    <property type="match status" value="1"/>
</dbReference>
<comment type="similarity">
    <text evidence="2">Belongs to the methyl-accepting chemotaxis (MCP) protein family.</text>
</comment>
<evidence type="ECO:0000259" key="7">
    <source>
        <dbReference type="PROSITE" id="PS50885"/>
    </source>
</evidence>
<name>A0ABQ0C9T5_9PROT</name>
<dbReference type="Pfam" id="PF00015">
    <property type="entry name" value="MCPsignal"/>
    <property type="match status" value="1"/>
</dbReference>
<feature type="domain" description="Methyl-accepting transducer" evidence="6">
    <location>
        <begin position="393"/>
        <end position="608"/>
    </location>
</feature>
<proteinExistence type="inferred from homology"/>
<dbReference type="CDD" id="cd11386">
    <property type="entry name" value="MCP_signal"/>
    <property type="match status" value="1"/>
</dbReference>
<dbReference type="SMART" id="SM00304">
    <property type="entry name" value="HAMP"/>
    <property type="match status" value="1"/>
</dbReference>
<evidence type="ECO:0000256" key="1">
    <source>
        <dbReference type="ARBA" id="ARBA00022500"/>
    </source>
</evidence>
<evidence type="ECO:0000313" key="8">
    <source>
        <dbReference type="EMBL" id="GAB0057649.1"/>
    </source>
</evidence>
<dbReference type="InterPro" id="IPR003660">
    <property type="entry name" value="HAMP_dom"/>
</dbReference>
<sequence length="675" mass="72745">MWKNLSLGKKILTGIGLVLVLLMVVAGWSLKGISGMVHDGLEVVAGNKLRGELLQREVDHLNWANKVSAFINDEKATEMGVQLDHTQCAFGKWYYGEGRQQAEQLVPDLKPVLASVEEPHKNLHASARKISQVFQRADPRLPEFLTQREVDHLVWSGKVQDAILQGQKDLTVQLDPTKCGLGKFMYGEDGKRMRASDPELARMLDAIEPDHRALHEEGDAIKKALVAGNVAVAAKHYQEKVIPALSKVRATLALMQERARQNLMGKEKAEQIFAGETQVHLADVKKLFHAMSDLTKAKILSENQMLVNAQETRSVVIGVSLMAIVFGLLLAWVVTRSITRPIFESLGFAEKVASGDLDSSLTLTSRDEAGRLAMALNDMVCKLRGVVEEVMAAADNVANGSHEMTANAQNLSQGASEQAASIEETSAAMEQMTSNIQQNTDNAQTTEKIATQAATSAREGGESVLEAVEVMKEIASKISIIEDIARQTNLLALNAAIEAARAGEHGKGFAVVAAEVRKLAERSQIAAGEIGQLSASSVSVAEKTGSIMQRLVPDIQRTAELVREIAAASVEQNQGARQVNQAIQQLDKVIQLNAGASEEMAATADELSEQATRLQESMGFFKIGHAALAGCASRRAVRPDAPSARVVTPVKAVTGGGRAPALPAPATRDDEFESF</sequence>
<dbReference type="CDD" id="cd06225">
    <property type="entry name" value="HAMP"/>
    <property type="match status" value="1"/>
</dbReference>
<feature type="domain" description="HAMP" evidence="7">
    <location>
        <begin position="336"/>
        <end position="388"/>
    </location>
</feature>
<evidence type="ECO:0000313" key="9">
    <source>
        <dbReference type="Proteomes" id="UP001628193"/>
    </source>
</evidence>
<dbReference type="SUPFAM" id="SSF58104">
    <property type="entry name" value="Methyl-accepting chemotaxis protein (MCP) signaling domain"/>
    <property type="match status" value="1"/>
</dbReference>
<evidence type="ECO:0000256" key="5">
    <source>
        <dbReference type="SAM" id="Phobius"/>
    </source>
</evidence>
<feature type="transmembrane region" description="Helical" evidence="5">
    <location>
        <begin position="315"/>
        <end position="334"/>
    </location>
</feature>
<keyword evidence="5" id="KW-0812">Transmembrane</keyword>
<keyword evidence="3" id="KW-0807">Transducer</keyword>
<evidence type="ECO:0000256" key="4">
    <source>
        <dbReference type="SAM" id="MobiDB-lite"/>
    </source>
</evidence>
<keyword evidence="1" id="KW-0145">Chemotaxis</keyword>
<dbReference type="InterPro" id="IPR051310">
    <property type="entry name" value="MCP_chemotaxis"/>
</dbReference>
<feature type="region of interest" description="Disordered" evidence="4">
    <location>
        <begin position="654"/>
        <end position="675"/>
    </location>
</feature>
<dbReference type="PRINTS" id="PR00260">
    <property type="entry name" value="CHEMTRNSDUCR"/>
</dbReference>
<protein>
    <recommendedName>
        <fullName evidence="10">Methyl-accepting chemotaxis protein</fullName>
    </recommendedName>
</protein>
<dbReference type="InterPro" id="IPR025991">
    <property type="entry name" value="Chemoreceptor_zinc-bind_dom"/>
</dbReference>